<evidence type="ECO:0000256" key="8">
    <source>
        <dbReference type="ARBA" id="ARBA00047559"/>
    </source>
</evidence>
<dbReference type="InterPro" id="IPR008271">
    <property type="entry name" value="Ser/Thr_kinase_AS"/>
</dbReference>
<keyword evidence="6" id="KW-0418">Kinase</keyword>
<dbReference type="Pfam" id="PF14847">
    <property type="entry name" value="Ras_bdg_2"/>
    <property type="match status" value="1"/>
</dbReference>
<dbReference type="SUPFAM" id="SSF56112">
    <property type="entry name" value="Protein kinase-like (PK-like)"/>
    <property type="match status" value="1"/>
</dbReference>
<organism evidence="14 15">
    <name type="scientific">Stereocaulon virgatum</name>
    <dbReference type="NCBI Taxonomy" id="373712"/>
    <lineage>
        <taxon>Eukaryota</taxon>
        <taxon>Fungi</taxon>
        <taxon>Dikarya</taxon>
        <taxon>Ascomycota</taxon>
        <taxon>Pezizomycotina</taxon>
        <taxon>Lecanoromycetes</taxon>
        <taxon>OSLEUM clade</taxon>
        <taxon>Lecanoromycetidae</taxon>
        <taxon>Lecanorales</taxon>
        <taxon>Lecanorineae</taxon>
        <taxon>Stereocaulaceae</taxon>
        <taxon>Stereocaulon</taxon>
    </lineage>
</organism>
<evidence type="ECO:0000256" key="2">
    <source>
        <dbReference type="ARBA" id="ARBA00012406"/>
    </source>
</evidence>
<gene>
    <name evidence="14" type="ORF">N7G274_008830</name>
</gene>
<feature type="compositionally biased region" description="Polar residues" evidence="11">
    <location>
        <begin position="578"/>
        <end position="592"/>
    </location>
</feature>
<comment type="catalytic activity">
    <reaction evidence="9">
        <text>L-seryl-[protein] + ATP = O-phospho-L-seryl-[protein] + ADP + H(+)</text>
        <dbReference type="Rhea" id="RHEA:17989"/>
        <dbReference type="Rhea" id="RHEA-COMP:9863"/>
        <dbReference type="Rhea" id="RHEA-COMP:11604"/>
        <dbReference type="ChEBI" id="CHEBI:15378"/>
        <dbReference type="ChEBI" id="CHEBI:29999"/>
        <dbReference type="ChEBI" id="CHEBI:30616"/>
        <dbReference type="ChEBI" id="CHEBI:83421"/>
        <dbReference type="ChEBI" id="CHEBI:456216"/>
        <dbReference type="EC" id="2.7.11.25"/>
    </reaction>
</comment>
<dbReference type="Proteomes" id="UP001590950">
    <property type="component" value="Unassembled WGS sequence"/>
</dbReference>
<dbReference type="SMART" id="SM00454">
    <property type="entry name" value="SAM"/>
    <property type="match status" value="1"/>
</dbReference>
<dbReference type="PROSITE" id="PS50011">
    <property type="entry name" value="PROTEIN_KINASE_DOM"/>
    <property type="match status" value="1"/>
</dbReference>
<keyword evidence="7 10" id="KW-0067">ATP-binding</keyword>
<feature type="domain" description="SAM" evidence="13">
    <location>
        <begin position="68"/>
        <end position="131"/>
    </location>
</feature>
<dbReference type="EMBL" id="JBEFKJ010000032">
    <property type="protein sequence ID" value="KAL2038491.1"/>
    <property type="molecule type" value="Genomic_DNA"/>
</dbReference>
<proteinExistence type="inferred from homology"/>
<feature type="region of interest" description="Disordered" evidence="11">
    <location>
        <begin position="42"/>
        <end position="65"/>
    </location>
</feature>
<dbReference type="SUPFAM" id="SSF47769">
    <property type="entry name" value="SAM/Pointed domain"/>
    <property type="match status" value="1"/>
</dbReference>
<dbReference type="CDD" id="cd09534">
    <property type="entry name" value="SAM_Ste11_fungal"/>
    <property type="match status" value="1"/>
</dbReference>
<evidence type="ECO:0000256" key="6">
    <source>
        <dbReference type="ARBA" id="ARBA00022777"/>
    </source>
</evidence>
<evidence type="ECO:0000256" key="7">
    <source>
        <dbReference type="ARBA" id="ARBA00022840"/>
    </source>
</evidence>
<dbReference type="Gene3D" id="1.10.150.50">
    <property type="entry name" value="Transcription Factor, Ets-1"/>
    <property type="match status" value="1"/>
</dbReference>
<evidence type="ECO:0000313" key="15">
    <source>
        <dbReference type="Proteomes" id="UP001590950"/>
    </source>
</evidence>
<keyword evidence="3" id="KW-0723">Serine/threonine-protein kinase</keyword>
<feature type="compositionally biased region" description="Polar residues" evidence="11">
    <location>
        <begin position="152"/>
        <end position="181"/>
    </location>
</feature>
<comment type="caution">
    <text evidence="14">The sequence shown here is derived from an EMBL/GenBank/DDBJ whole genome shotgun (WGS) entry which is preliminary data.</text>
</comment>
<evidence type="ECO:0000256" key="9">
    <source>
        <dbReference type="ARBA" id="ARBA00048329"/>
    </source>
</evidence>
<dbReference type="PANTHER" id="PTHR11584">
    <property type="entry name" value="SERINE/THREONINE PROTEIN KINASE"/>
    <property type="match status" value="1"/>
</dbReference>
<evidence type="ECO:0000256" key="3">
    <source>
        <dbReference type="ARBA" id="ARBA00022527"/>
    </source>
</evidence>
<feature type="region of interest" description="Disordered" evidence="11">
    <location>
        <begin position="195"/>
        <end position="263"/>
    </location>
</feature>
<evidence type="ECO:0000256" key="4">
    <source>
        <dbReference type="ARBA" id="ARBA00022679"/>
    </source>
</evidence>
<evidence type="ECO:0000259" key="13">
    <source>
        <dbReference type="PROSITE" id="PS50105"/>
    </source>
</evidence>
<evidence type="ECO:0000256" key="5">
    <source>
        <dbReference type="ARBA" id="ARBA00022741"/>
    </source>
</evidence>
<dbReference type="InterPro" id="IPR011009">
    <property type="entry name" value="Kinase-like_dom_sf"/>
</dbReference>
<sequence>MAVLASKAPYSSSMGMGPNQPSMVSQYALNYRDHKTSAGISSHNAPFMSPTESEFSDSGDGQDSIRSWDEKRVGEWLRAINCPQYEQLFKVNNVTGNNLIECDQLVLKEMGIKKIGDRVRIFVAIKQLRTKAVGNHRKRNRDSLAALDNRQAHTPYTPSSASTRSPRDNNSTRSHTNPKRWSQQVDLSALNEFHAANGNQRPNSPLAESEGVKRIQGQRHGANSPLSTSRKDQSQGYFNPPPSAKGPRPATPRGQNQSMDSTVGKLPVGSAVIRVIYSGGQTKVLDIKSCKTLEDIFACVLRKLSLPENQARNYCFWNLDGSGQDLNNTHRLSDNEMLRLCTEPYDKNERGRLILRKRHAGEPDEEELRKASSIALEEQNEMHANALAVNNPISRAKVQKLTGESWNDVSYPLSPATFQAPPRPRIRSDSVASQGWGDAPARSDSQSKTKIKELLGGRPPSELISQDLSTYFPDHQKETIEKTVRMSMRRSARLSRAASRISVASSASYTSSLRDAPPLPNIADAWLTGTTNARGPRPLSVSRFAIPQNAYRDSIASTSLQPLQEESPVEPNRKSYVSFESDTQPGNNGIDSDTSHAAIHSYFDESGSSGPTTEADGSLNDQISSALAGDGEEPDEDLNQFLKGDSWDNVKWMQGALIGQGSFGSVYLALHAITGELMAVKQVEVPSNSNSILDKKKESMVAALKREIDLLRDLQHENIVQYLGSNSDAEHFNIFLEYVPGGSVAAMLNSYGHLHEPLIRNFVRQILAGLSYLHGRDIIHRDIKGANVLVDNKGNIKISDFGISKRVEASALLQPQKNGGHVHRPSLQGSVFWMAPEVVKQTSYTRKADIWSLGCLIVEMFTGTHPFPNCSQLQAIFQIGSSSAKPNTPDVASEEGKEFLSKTFEIDHEKRPSADELLLSPFLKQIA</sequence>
<protein>
    <recommendedName>
        <fullName evidence="2">mitogen-activated protein kinase kinase kinase</fullName>
        <ecNumber evidence="2">2.7.11.25</ecNumber>
    </recommendedName>
</protein>
<dbReference type="EC" id="2.7.11.25" evidence="2"/>
<accession>A0ABR4A0H9</accession>
<comment type="catalytic activity">
    <reaction evidence="8">
        <text>L-threonyl-[protein] + ATP = O-phospho-L-threonyl-[protein] + ADP + H(+)</text>
        <dbReference type="Rhea" id="RHEA:46608"/>
        <dbReference type="Rhea" id="RHEA-COMP:11060"/>
        <dbReference type="Rhea" id="RHEA-COMP:11605"/>
        <dbReference type="ChEBI" id="CHEBI:15378"/>
        <dbReference type="ChEBI" id="CHEBI:30013"/>
        <dbReference type="ChEBI" id="CHEBI:30616"/>
        <dbReference type="ChEBI" id="CHEBI:61977"/>
        <dbReference type="ChEBI" id="CHEBI:456216"/>
        <dbReference type="EC" id="2.7.11.25"/>
    </reaction>
</comment>
<keyword evidence="4" id="KW-0808">Transferase</keyword>
<keyword evidence="5 10" id="KW-0547">Nucleotide-binding</keyword>
<evidence type="ECO:0000256" key="11">
    <source>
        <dbReference type="SAM" id="MobiDB-lite"/>
    </source>
</evidence>
<dbReference type="InterPro" id="IPR000719">
    <property type="entry name" value="Prot_kinase_dom"/>
</dbReference>
<dbReference type="InterPro" id="IPR029458">
    <property type="entry name" value="Ras-bd_By2"/>
</dbReference>
<dbReference type="PANTHER" id="PTHR11584:SF369">
    <property type="entry name" value="MITOGEN-ACTIVATED PROTEIN KINASE KINASE KINASE 19-RELATED"/>
    <property type="match status" value="1"/>
</dbReference>
<feature type="region of interest" description="Disordered" evidence="11">
    <location>
        <begin position="415"/>
        <end position="448"/>
    </location>
</feature>
<name>A0ABR4A0H9_9LECA</name>
<evidence type="ECO:0000256" key="10">
    <source>
        <dbReference type="PROSITE-ProRule" id="PRU10141"/>
    </source>
</evidence>
<dbReference type="PROSITE" id="PS00107">
    <property type="entry name" value="PROTEIN_KINASE_ATP"/>
    <property type="match status" value="1"/>
</dbReference>
<reference evidence="14 15" key="1">
    <citation type="submission" date="2024-09" db="EMBL/GenBank/DDBJ databases">
        <title>Rethinking Asexuality: The Enigmatic Case of Functional Sexual Genes in Lepraria (Stereocaulaceae).</title>
        <authorList>
            <person name="Doellman M."/>
            <person name="Sun Y."/>
            <person name="Barcenas-Pena A."/>
            <person name="Lumbsch H.T."/>
            <person name="Grewe F."/>
        </authorList>
    </citation>
    <scope>NUCLEOTIDE SEQUENCE [LARGE SCALE GENOMIC DNA]</scope>
    <source>
        <strain evidence="14 15">Mercado 3170</strain>
    </source>
</reference>
<evidence type="ECO:0000313" key="14">
    <source>
        <dbReference type="EMBL" id="KAL2038491.1"/>
    </source>
</evidence>
<dbReference type="SMART" id="SM01304">
    <property type="entry name" value="Ras_bdg_2"/>
    <property type="match status" value="1"/>
</dbReference>
<evidence type="ECO:0000256" key="1">
    <source>
        <dbReference type="ARBA" id="ARBA00006529"/>
    </source>
</evidence>
<feature type="domain" description="Protein kinase" evidence="12">
    <location>
        <begin position="652"/>
        <end position="923"/>
    </location>
</feature>
<keyword evidence="15" id="KW-1185">Reference proteome</keyword>
<comment type="similarity">
    <text evidence="1">Belongs to the protein kinase superfamily. STE Ser/Thr protein kinase family. MAP kinase kinase kinase subfamily.</text>
</comment>
<dbReference type="InterPro" id="IPR017441">
    <property type="entry name" value="Protein_kinase_ATP_BS"/>
</dbReference>
<feature type="binding site" evidence="10">
    <location>
        <position position="681"/>
    </location>
    <ligand>
        <name>ATP</name>
        <dbReference type="ChEBI" id="CHEBI:30616"/>
    </ligand>
</feature>
<dbReference type="SMART" id="SM00220">
    <property type="entry name" value="S_TKc"/>
    <property type="match status" value="1"/>
</dbReference>
<evidence type="ECO:0000259" key="12">
    <source>
        <dbReference type="PROSITE" id="PS50011"/>
    </source>
</evidence>
<dbReference type="InterPro" id="IPR013761">
    <property type="entry name" value="SAM/pointed_sf"/>
</dbReference>
<dbReference type="InterPro" id="IPR001660">
    <property type="entry name" value="SAM"/>
</dbReference>
<dbReference type="PROSITE" id="PS50105">
    <property type="entry name" value="SAM_DOMAIN"/>
    <property type="match status" value="1"/>
</dbReference>
<feature type="region of interest" description="Disordered" evidence="11">
    <location>
        <begin position="133"/>
        <end position="181"/>
    </location>
</feature>
<dbReference type="Pfam" id="PF00536">
    <property type="entry name" value="SAM_1"/>
    <property type="match status" value="1"/>
</dbReference>
<dbReference type="Gene3D" id="1.10.510.10">
    <property type="entry name" value="Transferase(Phosphotransferase) domain 1"/>
    <property type="match status" value="1"/>
</dbReference>
<dbReference type="Pfam" id="PF00069">
    <property type="entry name" value="Pkinase"/>
    <property type="match status" value="1"/>
</dbReference>
<dbReference type="Gene3D" id="3.10.20.90">
    <property type="entry name" value="Phosphatidylinositol 3-kinase Catalytic Subunit, Chain A, domain 1"/>
    <property type="match status" value="1"/>
</dbReference>
<feature type="region of interest" description="Disordered" evidence="11">
    <location>
        <begin position="557"/>
        <end position="594"/>
    </location>
</feature>
<dbReference type="PROSITE" id="PS00108">
    <property type="entry name" value="PROTEIN_KINASE_ST"/>
    <property type="match status" value="1"/>
</dbReference>